<feature type="binding site" evidence="9">
    <location>
        <position position="177"/>
    </location>
    <ligand>
        <name>phosphoenolpyruvate</name>
        <dbReference type="ChEBI" id="CHEBI:58702"/>
    </ligand>
</feature>
<comment type="pathway">
    <text evidence="2 9">Metabolic intermediate biosynthesis; chorismate biosynthesis; chorismate from D-erythrose 4-phosphate and phosphoenolpyruvate: step 6/7.</text>
</comment>
<dbReference type="CDD" id="cd01556">
    <property type="entry name" value="EPSP_synthase"/>
    <property type="match status" value="1"/>
</dbReference>
<dbReference type="GO" id="GO:0008652">
    <property type="term" value="P:amino acid biosynthetic process"/>
    <property type="evidence" value="ECO:0007669"/>
    <property type="project" value="UniProtKB-KW"/>
</dbReference>
<proteinExistence type="inferred from homology"/>
<organism evidence="11 12">
    <name type="scientific">Sandaracinobacter neustonicus</name>
    <dbReference type="NCBI Taxonomy" id="1715348"/>
    <lineage>
        <taxon>Bacteria</taxon>
        <taxon>Pseudomonadati</taxon>
        <taxon>Pseudomonadota</taxon>
        <taxon>Alphaproteobacteria</taxon>
        <taxon>Sphingomonadales</taxon>
        <taxon>Sphingosinicellaceae</taxon>
        <taxon>Sandaracinobacter</taxon>
    </lineage>
</organism>
<feature type="binding site" evidence="9">
    <location>
        <position position="355"/>
    </location>
    <ligand>
        <name>3-phosphoshikimate</name>
        <dbReference type="ChEBI" id="CHEBI:145989"/>
    </ligand>
</feature>
<dbReference type="InterPro" id="IPR001986">
    <property type="entry name" value="Enolpyruvate_Tfrase_dom"/>
</dbReference>
<keyword evidence="5 9" id="KW-0028">Amino-acid biosynthesis</keyword>
<evidence type="ECO:0000313" key="11">
    <source>
        <dbReference type="EMBL" id="TPE61124.1"/>
    </source>
</evidence>
<evidence type="ECO:0000256" key="7">
    <source>
        <dbReference type="ARBA" id="ARBA00023141"/>
    </source>
</evidence>
<comment type="catalytic activity">
    <reaction evidence="8">
        <text>3-phosphoshikimate + phosphoenolpyruvate = 5-O-(1-carboxyvinyl)-3-phosphoshikimate + phosphate</text>
        <dbReference type="Rhea" id="RHEA:21256"/>
        <dbReference type="ChEBI" id="CHEBI:43474"/>
        <dbReference type="ChEBI" id="CHEBI:57701"/>
        <dbReference type="ChEBI" id="CHEBI:58702"/>
        <dbReference type="ChEBI" id="CHEBI:145989"/>
        <dbReference type="EC" id="2.5.1.19"/>
    </reaction>
    <physiologicalReaction direction="left-to-right" evidence="8">
        <dbReference type="Rhea" id="RHEA:21257"/>
    </physiologicalReaction>
</comment>
<dbReference type="InterPro" id="IPR013792">
    <property type="entry name" value="RNA3'P_cycl/enolpyr_Trfase_a/b"/>
</dbReference>
<dbReference type="AlphaFoldDB" id="A0A501XLH4"/>
<evidence type="ECO:0000256" key="3">
    <source>
        <dbReference type="ARBA" id="ARBA00009948"/>
    </source>
</evidence>
<feature type="binding site" evidence="9">
    <location>
        <position position="328"/>
    </location>
    <ligand>
        <name>3-phosphoshikimate</name>
        <dbReference type="ChEBI" id="CHEBI:145989"/>
    </ligand>
</feature>
<dbReference type="UniPathway" id="UPA00053">
    <property type="reaction ID" value="UER00089"/>
</dbReference>
<comment type="similarity">
    <text evidence="3 9">Belongs to the EPSP synthase family.</text>
</comment>
<dbReference type="PIRSF" id="PIRSF000505">
    <property type="entry name" value="EPSPS"/>
    <property type="match status" value="1"/>
</dbReference>
<dbReference type="GO" id="GO:0005737">
    <property type="term" value="C:cytoplasm"/>
    <property type="evidence" value="ECO:0007669"/>
    <property type="project" value="UniProtKB-SubCell"/>
</dbReference>
<comment type="caution">
    <text evidence="11">The sequence shown here is derived from an EMBL/GenBank/DDBJ whole genome shotgun (WGS) entry which is preliminary data.</text>
</comment>
<feature type="binding site" evidence="9">
    <location>
        <position position="30"/>
    </location>
    <ligand>
        <name>3-phosphoshikimate</name>
        <dbReference type="ChEBI" id="CHEBI:145989"/>
    </ligand>
</feature>
<feature type="binding site" evidence="9">
    <location>
        <position position="175"/>
    </location>
    <ligand>
        <name>3-phosphoshikimate</name>
        <dbReference type="ChEBI" id="CHEBI:145989"/>
    </ligand>
</feature>
<name>A0A501XLH4_9SPHN</name>
<keyword evidence="6 9" id="KW-0808">Transferase</keyword>
<dbReference type="InterPro" id="IPR036968">
    <property type="entry name" value="Enolpyruvate_Tfrase_sf"/>
</dbReference>
<dbReference type="FunFam" id="3.65.10.10:FF:000006">
    <property type="entry name" value="3-phosphoshikimate 1-carboxyvinyltransferase"/>
    <property type="match status" value="1"/>
</dbReference>
<dbReference type="EMBL" id="VFSU01000024">
    <property type="protein sequence ID" value="TPE61124.1"/>
    <property type="molecule type" value="Genomic_DNA"/>
</dbReference>
<dbReference type="FunFam" id="3.65.10.10:FF:000005">
    <property type="entry name" value="3-phosphoshikimate 1-carboxyvinyltransferase"/>
    <property type="match status" value="1"/>
</dbReference>
<sequence>MTSSNTPPSPLSLSAPAPLAGEVRVPGDKSISHRAIMLSALAVGRSEVRGLLEGEDVLATAAAMRAMGAQVERLGQGHWVVDGVGVGGLLQPDAQLDMGNSGTSTRLLMGLVSSHPITATFVGDASLSRRPMGRVIEPLSRIGAEITASPDGRLPLMLRGADTPLPIHYRLPVASAQVKSAILLAGLNIGAETVVEEPVPTRDHSERMLKGFGAELSVEPMADGGKRIAVRGWAELKPQTLEVPGDPSSAGFLLVAALIVPGSNITIHGVGLNPTRDGLVRVLQEMGADITKLNEREVGGEPVADLLVTHSALTGIEVPPEVAPSMIDEYPILFVAAALASGRTVMRGIEELRVKESDRIAAMAAGLRAAGVAVEELPDGLIVEGSGGEKVAGGCTVATHLDHRIAMSFAVLSLAAKTAITVDDRAPIATSFPDFLPLMQRLGAVQA</sequence>
<dbReference type="PROSITE" id="PS00104">
    <property type="entry name" value="EPSP_SYNTHASE_1"/>
    <property type="match status" value="1"/>
</dbReference>
<feature type="binding site" evidence="9">
    <location>
        <position position="130"/>
    </location>
    <ligand>
        <name>phosphoenolpyruvate</name>
        <dbReference type="ChEBI" id="CHEBI:58702"/>
    </ligand>
</feature>
<dbReference type="RefSeq" id="WP_140928182.1">
    <property type="nucleotide sequence ID" value="NZ_VFSU01000024.1"/>
</dbReference>
<comment type="subcellular location">
    <subcellularLocation>
        <location evidence="9">Cytoplasm</location>
    </subcellularLocation>
</comment>
<keyword evidence="4 9" id="KW-0963">Cytoplasm</keyword>
<evidence type="ECO:0000256" key="8">
    <source>
        <dbReference type="ARBA" id="ARBA00044633"/>
    </source>
</evidence>
<dbReference type="GO" id="GO:0003866">
    <property type="term" value="F:3-phosphoshikimate 1-carboxyvinyltransferase activity"/>
    <property type="evidence" value="ECO:0007669"/>
    <property type="project" value="UniProtKB-UniRule"/>
</dbReference>
<comment type="caution">
    <text evidence="9">Lacks conserved residue(s) required for the propagation of feature annotation.</text>
</comment>
<evidence type="ECO:0000259" key="10">
    <source>
        <dbReference type="Pfam" id="PF00275"/>
    </source>
</evidence>
<accession>A0A501XLH4</accession>
<comment type="subunit">
    <text evidence="9">Monomer.</text>
</comment>
<keyword evidence="12" id="KW-1185">Reference proteome</keyword>
<protein>
    <recommendedName>
        <fullName evidence="9">3-phosphoshikimate 1-carboxyvinyltransferase</fullName>
        <ecNumber evidence="9">2.5.1.19</ecNumber>
    </recommendedName>
    <alternativeName>
        <fullName evidence="9">5-enolpyruvylshikimate-3-phosphate synthase</fullName>
        <shortName evidence="9">EPSP synthase</shortName>
        <shortName evidence="9">EPSPS</shortName>
    </alternativeName>
</protein>
<evidence type="ECO:0000313" key="12">
    <source>
        <dbReference type="Proteomes" id="UP000319897"/>
    </source>
</evidence>
<reference evidence="11 12" key="1">
    <citation type="submission" date="2019-06" db="EMBL/GenBank/DDBJ databases">
        <authorList>
            <person name="Lee I."/>
            <person name="Jang G.I."/>
            <person name="Hwang C.Y."/>
        </authorList>
    </citation>
    <scope>NUCLEOTIDE SEQUENCE [LARGE SCALE GENOMIC DNA]</scope>
    <source>
        <strain evidence="11 12">PAMC 28131</strain>
    </source>
</reference>
<evidence type="ECO:0000256" key="4">
    <source>
        <dbReference type="ARBA" id="ARBA00022490"/>
    </source>
</evidence>
<feature type="binding site" evidence="9">
    <location>
        <position position="177"/>
    </location>
    <ligand>
        <name>3-phosphoshikimate</name>
        <dbReference type="ChEBI" id="CHEBI:145989"/>
    </ligand>
</feature>
<feature type="binding site" evidence="9">
    <location>
        <position position="29"/>
    </location>
    <ligand>
        <name>phosphoenolpyruvate</name>
        <dbReference type="ChEBI" id="CHEBI:58702"/>
    </ligand>
</feature>
<dbReference type="PANTHER" id="PTHR21090">
    <property type="entry name" value="AROM/DEHYDROQUINATE SYNTHASE"/>
    <property type="match status" value="1"/>
</dbReference>
<dbReference type="InterPro" id="IPR023193">
    <property type="entry name" value="EPSP_synthase_CS"/>
</dbReference>
<dbReference type="SUPFAM" id="SSF55205">
    <property type="entry name" value="EPT/RTPC-like"/>
    <property type="match status" value="1"/>
</dbReference>
<dbReference type="GO" id="GO:0009073">
    <property type="term" value="P:aromatic amino acid family biosynthetic process"/>
    <property type="evidence" value="ECO:0007669"/>
    <property type="project" value="UniProtKB-KW"/>
</dbReference>
<dbReference type="PROSITE" id="PS00885">
    <property type="entry name" value="EPSP_SYNTHASE_2"/>
    <property type="match status" value="1"/>
</dbReference>
<evidence type="ECO:0000256" key="5">
    <source>
        <dbReference type="ARBA" id="ARBA00022605"/>
    </source>
</evidence>
<dbReference type="GO" id="GO:0009423">
    <property type="term" value="P:chorismate biosynthetic process"/>
    <property type="evidence" value="ECO:0007669"/>
    <property type="project" value="UniProtKB-UniRule"/>
</dbReference>
<dbReference type="Gene3D" id="3.65.10.10">
    <property type="entry name" value="Enolpyruvate transferase domain"/>
    <property type="match status" value="2"/>
</dbReference>
<feature type="binding site" evidence="9">
    <location>
        <position position="404"/>
    </location>
    <ligand>
        <name>phosphoenolpyruvate</name>
        <dbReference type="ChEBI" id="CHEBI:58702"/>
    </ligand>
</feature>
<evidence type="ECO:0000256" key="6">
    <source>
        <dbReference type="ARBA" id="ARBA00022679"/>
    </source>
</evidence>
<dbReference type="Proteomes" id="UP000319897">
    <property type="component" value="Unassembled WGS sequence"/>
</dbReference>
<comment type="function">
    <text evidence="1 9">Catalyzes the transfer of the enolpyruvyl moiety of phosphoenolpyruvate (PEP) to the 5-hydroxyl of shikimate-3-phosphate (S3P) to produce enolpyruvyl shikimate-3-phosphate and inorganic phosphate.</text>
</comment>
<evidence type="ECO:0000256" key="1">
    <source>
        <dbReference type="ARBA" id="ARBA00002174"/>
    </source>
</evidence>
<dbReference type="HAMAP" id="MF_00210">
    <property type="entry name" value="EPSP_synth"/>
    <property type="match status" value="1"/>
</dbReference>
<dbReference type="Pfam" id="PF00275">
    <property type="entry name" value="EPSP_synthase"/>
    <property type="match status" value="1"/>
</dbReference>
<dbReference type="OrthoDB" id="9809920at2"/>
<dbReference type="PANTHER" id="PTHR21090:SF5">
    <property type="entry name" value="PENTAFUNCTIONAL AROM POLYPEPTIDE"/>
    <property type="match status" value="1"/>
</dbReference>
<keyword evidence="7 9" id="KW-0057">Aromatic amino acid biosynthesis</keyword>
<evidence type="ECO:0000256" key="2">
    <source>
        <dbReference type="ARBA" id="ARBA00004811"/>
    </source>
</evidence>
<dbReference type="InterPro" id="IPR006264">
    <property type="entry name" value="EPSP_synthase"/>
</dbReference>
<feature type="domain" description="Enolpyruvate transferase" evidence="10">
    <location>
        <begin position="15"/>
        <end position="437"/>
    </location>
</feature>
<feature type="binding site" evidence="9">
    <location>
        <position position="34"/>
    </location>
    <ligand>
        <name>3-phosphoshikimate</name>
        <dbReference type="ChEBI" id="CHEBI:145989"/>
    </ligand>
</feature>
<dbReference type="NCBIfam" id="TIGR01356">
    <property type="entry name" value="aroA"/>
    <property type="match status" value="1"/>
</dbReference>
<feature type="active site" description="Proton acceptor" evidence="9">
    <location>
        <position position="328"/>
    </location>
</feature>
<dbReference type="EC" id="2.5.1.19" evidence="9"/>
<gene>
    <name evidence="9 11" type="primary">aroA</name>
    <name evidence="11" type="ORF">FJQ54_09520</name>
</gene>
<feature type="binding site" evidence="9">
    <location>
        <position position="359"/>
    </location>
    <ligand>
        <name>phosphoenolpyruvate</name>
        <dbReference type="ChEBI" id="CHEBI:58702"/>
    </ligand>
</feature>
<feature type="binding site" evidence="9">
    <location>
        <position position="102"/>
    </location>
    <ligand>
        <name>phosphoenolpyruvate</name>
        <dbReference type="ChEBI" id="CHEBI:58702"/>
    </ligand>
</feature>
<feature type="binding site" evidence="9">
    <location>
        <position position="29"/>
    </location>
    <ligand>
        <name>3-phosphoshikimate</name>
        <dbReference type="ChEBI" id="CHEBI:145989"/>
    </ligand>
</feature>
<evidence type="ECO:0000256" key="9">
    <source>
        <dbReference type="HAMAP-Rule" id="MF_00210"/>
    </source>
</evidence>